<evidence type="ECO:0000256" key="6">
    <source>
        <dbReference type="ARBA" id="ARBA00022777"/>
    </source>
</evidence>
<reference evidence="11" key="1">
    <citation type="submission" date="2015-08" db="EMBL/GenBank/DDBJ databases">
        <title>Genome sequencing project for genomic taxonomy and phylogenomics of Bacillus-like bacteria.</title>
        <authorList>
            <person name="Liu B."/>
            <person name="Wang J."/>
            <person name="Zhu Y."/>
            <person name="Liu G."/>
            <person name="Chen Q."/>
            <person name="Chen Z."/>
            <person name="Lan J."/>
            <person name="Che J."/>
            <person name="Ge C."/>
            <person name="Shi H."/>
            <person name="Pan Z."/>
            <person name="Liu X."/>
        </authorList>
    </citation>
    <scope>NUCLEOTIDE SEQUENCE [LARGE SCALE GENOMIC DNA]</scope>
    <source>
        <strain evidence="11">FJAT-22460</strain>
    </source>
</reference>
<dbReference type="PANTHER" id="PTHR43071">
    <property type="entry name" value="2-AMINO-4-HYDROXY-6-HYDROXYMETHYLDIHYDROPTERIDINE PYROPHOSPHOKINASE"/>
    <property type="match status" value="1"/>
</dbReference>
<dbReference type="AlphaFoldDB" id="A0A0M1N194"/>
<sequence length="182" mass="20632">MNSHATSECSEAYIALGANLGDREVNLMEALERLDEVPGIRVERVSNLYETDPVGYVDQPMFLNMAAALSTSLSPHELLAEMQRIEKELGRVRHIHWGPRTVDLDLLWMEGRRLDTPDLILPHPRMQERAFVLRPLADIVFESEPSGLYHVVKTALENLEGKEGIQLWKTSNWRSVSALSES</sequence>
<dbReference type="SUPFAM" id="SSF55083">
    <property type="entry name" value="6-hydroxymethyl-7,8-dihydropterin pyrophosphokinase, HPPK"/>
    <property type="match status" value="1"/>
</dbReference>
<dbReference type="Proteomes" id="UP000036932">
    <property type="component" value="Unassembled WGS sequence"/>
</dbReference>
<evidence type="ECO:0000259" key="9">
    <source>
        <dbReference type="PROSITE" id="PS00794"/>
    </source>
</evidence>
<dbReference type="EMBL" id="LIUT01000008">
    <property type="protein sequence ID" value="KOR75810.1"/>
    <property type="molecule type" value="Genomic_DNA"/>
</dbReference>
<keyword evidence="8" id="KW-0289">Folate biosynthesis</keyword>
<dbReference type="EC" id="2.7.6.3" evidence="3"/>
<dbReference type="GO" id="GO:0003848">
    <property type="term" value="F:2-amino-4-hydroxy-6-hydroxymethyldihydropteridine diphosphokinase activity"/>
    <property type="evidence" value="ECO:0007669"/>
    <property type="project" value="UniProtKB-EC"/>
</dbReference>
<keyword evidence="6 10" id="KW-0418">Kinase</keyword>
<keyword evidence="4" id="KW-0808">Transferase</keyword>
<evidence type="ECO:0000256" key="7">
    <source>
        <dbReference type="ARBA" id="ARBA00022840"/>
    </source>
</evidence>
<keyword evidence="5" id="KW-0547">Nucleotide-binding</keyword>
<proteinExistence type="predicted"/>
<evidence type="ECO:0000256" key="8">
    <source>
        <dbReference type="ARBA" id="ARBA00022909"/>
    </source>
</evidence>
<evidence type="ECO:0000256" key="3">
    <source>
        <dbReference type="ARBA" id="ARBA00013253"/>
    </source>
</evidence>
<dbReference type="PATRIC" id="fig|1705565.3.peg.1041"/>
<dbReference type="RefSeq" id="WP_054404973.1">
    <property type="nucleotide sequence ID" value="NZ_LIUT01000008.1"/>
</dbReference>
<comment type="pathway">
    <text evidence="2">Cofactor biosynthesis; tetrahydrofolate biosynthesis; 2-amino-4-hydroxy-6-hydroxymethyl-7,8-dihydropteridine diphosphate from 7,8-dihydroneopterin triphosphate: step 4/4.</text>
</comment>
<evidence type="ECO:0000256" key="2">
    <source>
        <dbReference type="ARBA" id="ARBA00005051"/>
    </source>
</evidence>
<dbReference type="InterPro" id="IPR035907">
    <property type="entry name" value="Hppk_sf"/>
</dbReference>
<evidence type="ECO:0000313" key="11">
    <source>
        <dbReference type="Proteomes" id="UP000036932"/>
    </source>
</evidence>
<organism evidence="10 11">
    <name type="scientific">Paenibacillus solani</name>
    <dbReference type="NCBI Taxonomy" id="1705565"/>
    <lineage>
        <taxon>Bacteria</taxon>
        <taxon>Bacillati</taxon>
        <taxon>Bacillota</taxon>
        <taxon>Bacilli</taxon>
        <taxon>Bacillales</taxon>
        <taxon>Paenibacillaceae</taxon>
        <taxon>Paenibacillus</taxon>
    </lineage>
</organism>
<evidence type="ECO:0000313" key="10">
    <source>
        <dbReference type="EMBL" id="KOR75810.1"/>
    </source>
</evidence>
<dbReference type="GO" id="GO:0016301">
    <property type="term" value="F:kinase activity"/>
    <property type="evidence" value="ECO:0007669"/>
    <property type="project" value="UniProtKB-KW"/>
</dbReference>
<evidence type="ECO:0000256" key="1">
    <source>
        <dbReference type="ARBA" id="ARBA00000198"/>
    </source>
</evidence>
<dbReference type="PANTHER" id="PTHR43071:SF1">
    <property type="entry name" value="2-AMINO-4-HYDROXY-6-HYDROXYMETHYLDIHYDROPTERIDINE PYROPHOSPHOKINASE"/>
    <property type="match status" value="1"/>
</dbReference>
<evidence type="ECO:0000256" key="5">
    <source>
        <dbReference type="ARBA" id="ARBA00022741"/>
    </source>
</evidence>
<dbReference type="GO" id="GO:0005524">
    <property type="term" value="F:ATP binding"/>
    <property type="evidence" value="ECO:0007669"/>
    <property type="project" value="UniProtKB-KW"/>
</dbReference>
<dbReference type="Pfam" id="PF01288">
    <property type="entry name" value="HPPK"/>
    <property type="match status" value="1"/>
</dbReference>
<keyword evidence="11" id="KW-1185">Reference proteome</keyword>
<dbReference type="GO" id="GO:0046654">
    <property type="term" value="P:tetrahydrofolate biosynthetic process"/>
    <property type="evidence" value="ECO:0007669"/>
    <property type="project" value="UniProtKB-UniPathway"/>
</dbReference>
<dbReference type="NCBIfam" id="TIGR01498">
    <property type="entry name" value="folK"/>
    <property type="match status" value="1"/>
</dbReference>
<protein>
    <recommendedName>
        <fullName evidence="3">2-amino-4-hydroxy-6-hydroxymethyldihydropteridine diphosphokinase</fullName>
        <ecNumber evidence="3">2.7.6.3</ecNumber>
    </recommendedName>
</protein>
<dbReference type="UniPathway" id="UPA00077">
    <property type="reaction ID" value="UER00155"/>
</dbReference>
<keyword evidence="7" id="KW-0067">ATP-binding</keyword>
<comment type="catalytic activity">
    <reaction evidence="1">
        <text>6-hydroxymethyl-7,8-dihydropterin + ATP = (7,8-dihydropterin-6-yl)methyl diphosphate + AMP + H(+)</text>
        <dbReference type="Rhea" id="RHEA:11412"/>
        <dbReference type="ChEBI" id="CHEBI:15378"/>
        <dbReference type="ChEBI" id="CHEBI:30616"/>
        <dbReference type="ChEBI" id="CHEBI:44841"/>
        <dbReference type="ChEBI" id="CHEBI:72950"/>
        <dbReference type="ChEBI" id="CHEBI:456215"/>
        <dbReference type="EC" id="2.7.6.3"/>
    </reaction>
</comment>
<dbReference type="GO" id="GO:0046656">
    <property type="term" value="P:folic acid biosynthetic process"/>
    <property type="evidence" value="ECO:0007669"/>
    <property type="project" value="UniProtKB-KW"/>
</dbReference>
<dbReference type="PROSITE" id="PS00794">
    <property type="entry name" value="HPPK"/>
    <property type="match status" value="1"/>
</dbReference>
<dbReference type="Gene3D" id="3.30.70.560">
    <property type="entry name" value="7,8-Dihydro-6-hydroxymethylpterin-pyrophosphokinase HPPK"/>
    <property type="match status" value="1"/>
</dbReference>
<feature type="domain" description="7,8-dihydro-6-hydroxymethylpterin-pyrophosphokinase" evidence="9">
    <location>
        <begin position="96"/>
        <end position="107"/>
    </location>
</feature>
<comment type="caution">
    <text evidence="10">The sequence shown here is derived from an EMBL/GenBank/DDBJ whole genome shotgun (WGS) entry which is preliminary data.</text>
</comment>
<accession>A0A0M1N194</accession>
<dbReference type="InterPro" id="IPR000550">
    <property type="entry name" value="Hppk"/>
</dbReference>
<dbReference type="OrthoDB" id="9808041at2"/>
<dbReference type="CDD" id="cd00483">
    <property type="entry name" value="HPPK"/>
    <property type="match status" value="1"/>
</dbReference>
<evidence type="ECO:0000256" key="4">
    <source>
        <dbReference type="ARBA" id="ARBA00022679"/>
    </source>
</evidence>
<gene>
    <name evidence="10" type="ORF">AM231_24385</name>
</gene>
<name>A0A0M1N194_9BACL</name>